<evidence type="ECO:0000313" key="2">
    <source>
        <dbReference type="EMBL" id="MBW0524236.1"/>
    </source>
</evidence>
<accession>A0A9Q3EKZ8</accession>
<comment type="caution">
    <text evidence="2">The sequence shown here is derived from an EMBL/GenBank/DDBJ whole genome shotgun (WGS) entry which is preliminary data.</text>
</comment>
<name>A0A9Q3EKZ8_9BASI</name>
<feature type="region of interest" description="Disordered" evidence="1">
    <location>
        <begin position="1"/>
        <end position="39"/>
    </location>
</feature>
<sequence>MVFKCQKKNPPNLPQQDSPIPHMPGKQTLQQHTPGPSGTQWLEGLIHGKKKYLPFPILTFEVSELTLLPFVEPSQHNESPVSTPTPPIPGVIKALNYPVPSY</sequence>
<proteinExistence type="predicted"/>
<protein>
    <submittedName>
        <fullName evidence="2">Uncharacterized protein</fullName>
    </submittedName>
</protein>
<dbReference type="EMBL" id="AVOT02030903">
    <property type="protein sequence ID" value="MBW0524236.1"/>
    <property type="molecule type" value="Genomic_DNA"/>
</dbReference>
<organism evidence="2 3">
    <name type="scientific">Austropuccinia psidii MF-1</name>
    <dbReference type="NCBI Taxonomy" id="1389203"/>
    <lineage>
        <taxon>Eukaryota</taxon>
        <taxon>Fungi</taxon>
        <taxon>Dikarya</taxon>
        <taxon>Basidiomycota</taxon>
        <taxon>Pucciniomycotina</taxon>
        <taxon>Pucciniomycetes</taxon>
        <taxon>Pucciniales</taxon>
        <taxon>Sphaerophragmiaceae</taxon>
        <taxon>Austropuccinia</taxon>
    </lineage>
</organism>
<reference evidence="2" key="1">
    <citation type="submission" date="2021-03" db="EMBL/GenBank/DDBJ databases">
        <title>Draft genome sequence of rust myrtle Austropuccinia psidii MF-1, a brazilian biotype.</title>
        <authorList>
            <person name="Quecine M.C."/>
            <person name="Pachon D.M.R."/>
            <person name="Bonatelli M.L."/>
            <person name="Correr F.H."/>
            <person name="Franceschini L.M."/>
            <person name="Leite T.F."/>
            <person name="Margarido G.R.A."/>
            <person name="Almeida C.A."/>
            <person name="Ferrarezi J.A."/>
            <person name="Labate C.A."/>
        </authorList>
    </citation>
    <scope>NUCLEOTIDE SEQUENCE</scope>
    <source>
        <strain evidence="2">MF-1</strain>
    </source>
</reference>
<feature type="compositionally biased region" description="Polar residues" evidence="1">
    <location>
        <begin position="27"/>
        <end position="39"/>
    </location>
</feature>
<dbReference type="AlphaFoldDB" id="A0A9Q3EKZ8"/>
<dbReference type="Proteomes" id="UP000765509">
    <property type="component" value="Unassembled WGS sequence"/>
</dbReference>
<evidence type="ECO:0000313" key="3">
    <source>
        <dbReference type="Proteomes" id="UP000765509"/>
    </source>
</evidence>
<keyword evidence="3" id="KW-1185">Reference proteome</keyword>
<evidence type="ECO:0000256" key="1">
    <source>
        <dbReference type="SAM" id="MobiDB-lite"/>
    </source>
</evidence>
<gene>
    <name evidence="2" type="ORF">O181_063951</name>
</gene>